<dbReference type="CDD" id="cd02233">
    <property type="entry name" value="cupin_HNL-like"/>
    <property type="match status" value="1"/>
</dbReference>
<gene>
    <name evidence="3" type="ORF">SPACI_022040</name>
</gene>
<feature type="domain" description="Cupin type-2" evidence="2">
    <location>
        <begin position="74"/>
        <end position="131"/>
    </location>
</feature>
<dbReference type="EMBL" id="CP155571">
    <property type="protein sequence ID" value="XFO72158.1"/>
    <property type="molecule type" value="Genomic_DNA"/>
</dbReference>
<evidence type="ECO:0000313" key="4">
    <source>
        <dbReference type="Proteomes" id="UP000216052"/>
    </source>
</evidence>
<dbReference type="SUPFAM" id="SSF51182">
    <property type="entry name" value="RmlC-like cupins"/>
    <property type="match status" value="1"/>
</dbReference>
<evidence type="ECO:0000259" key="2">
    <source>
        <dbReference type="Pfam" id="PF07883"/>
    </source>
</evidence>
<dbReference type="InterPro" id="IPR013096">
    <property type="entry name" value="Cupin_2"/>
</dbReference>
<keyword evidence="4" id="KW-1185">Reference proteome</keyword>
<keyword evidence="1" id="KW-0732">Signal</keyword>
<dbReference type="RefSeq" id="WP_093796521.1">
    <property type="nucleotide sequence ID" value="NZ_CP155571.1"/>
</dbReference>
<feature type="signal peptide" evidence="1">
    <location>
        <begin position="1"/>
        <end position="19"/>
    </location>
</feature>
<dbReference type="Pfam" id="PF07883">
    <property type="entry name" value="Cupin_2"/>
    <property type="match status" value="1"/>
</dbReference>
<evidence type="ECO:0000256" key="1">
    <source>
        <dbReference type="SAM" id="SignalP"/>
    </source>
</evidence>
<sequence length="169" mass="18300">MRRITVIILSLFLLGSAGAFTSKAIATVGNKDSQIILRAGSDSSLKGEAEHFTGSVRIDPLFPINNSAHLIGGIVSFEPGARSAWHIHLTGQYLIVTEGVGRTQVWGGPIMEIKAGDVIWCPPGVKHWHGASPTSRMTHIAFITEALDGKNVEWLEQVTDNQYNGKDII</sequence>
<reference evidence="3" key="1">
    <citation type="submission" date="2024-05" db="EMBL/GenBank/DDBJ databases">
        <title>Isolation and characterization of Sporomusa carbonis sp. nov., a carboxydotrophic hydrogenogen in the genus of Sporomusa isolated from a charcoal burning pile.</title>
        <authorList>
            <person name="Boeer T."/>
            <person name="Rosenbaum F."/>
            <person name="Eysell L."/>
            <person name="Mueller V."/>
            <person name="Daniel R."/>
            <person name="Poehlein A."/>
        </authorList>
    </citation>
    <scope>NUCLEOTIDE SEQUENCE [LARGE SCALE GENOMIC DNA]</scope>
    <source>
        <strain evidence="3">DSM 3132</strain>
    </source>
</reference>
<organism evidence="3 4">
    <name type="scientific">Sporomusa acidovorans (strain ATCC 49682 / DSM 3132 / Mol)</name>
    <dbReference type="NCBI Taxonomy" id="1123286"/>
    <lineage>
        <taxon>Bacteria</taxon>
        <taxon>Bacillati</taxon>
        <taxon>Bacillota</taxon>
        <taxon>Negativicutes</taxon>
        <taxon>Selenomonadales</taxon>
        <taxon>Sporomusaceae</taxon>
        <taxon>Sporomusa</taxon>
    </lineage>
</organism>
<feature type="chain" id="PRO_5046803307" description="Cupin type-2 domain-containing protein" evidence="1">
    <location>
        <begin position="20"/>
        <end position="169"/>
    </location>
</feature>
<dbReference type="InterPro" id="IPR011051">
    <property type="entry name" value="RmlC_Cupin_sf"/>
</dbReference>
<dbReference type="InterPro" id="IPR047263">
    <property type="entry name" value="HNL-like_cupin"/>
</dbReference>
<dbReference type="Proteomes" id="UP000216052">
    <property type="component" value="Chromosome"/>
</dbReference>
<accession>A0ABZ3J1A7</accession>
<protein>
    <recommendedName>
        <fullName evidence="2">Cupin type-2 domain-containing protein</fullName>
    </recommendedName>
</protein>
<dbReference type="InterPro" id="IPR014710">
    <property type="entry name" value="RmlC-like_jellyroll"/>
</dbReference>
<dbReference type="Gene3D" id="2.60.120.10">
    <property type="entry name" value="Jelly Rolls"/>
    <property type="match status" value="1"/>
</dbReference>
<dbReference type="PANTHER" id="PTHR43698:SF1">
    <property type="entry name" value="BLL4564 PROTEIN"/>
    <property type="match status" value="1"/>
</dbReference>
<proteinExistence type="predicted"/>
<name>A0ABZ3J1A7_SPOA4</name>
<evidence type="ECO:0000313" key="3">
    <source>
        <dbReference type="EMBL" id="XFO72158.1"/>
    </source>
</evidence>
<dbReference type="PANTHER" id="PTHR43698">
    <property type="entry name" value="RIBD C-TERMINAL DOMAIN CONTAINING PROTEIN"/>
    <property type="match status" value="1"/>
</dbReference>